<dbReference type="GO" id="GO:0005344">
    <property type="term" value="F:oxygen carrier activity"/>
    <property type="evidence" value="ECO:0007669"/>
    <property type="project" value="UniProtKB-KW"/>
</dbReference>
<dbReference type="AlphaFoldDB" id="A0A0N0LQS3"/>
<dbReference type="STRING" id="35818.HPU229336_02490"/>
<dbReference type="Proteomes" id="UP000037800">
    <property type="component" value="Unassembled WGS sequence"/>
</dbReference>
<name>A0A0N0LQS3_9HELI</name>
<dbReference type="NCBIfam" id="NF033749">
    <property type="entry name" value="bact_hemeryth"/>
    <property type="match status" value="1"/>
</dbReference>
<dbReference type="InterPro" id="IPR012827">
    <property type="entry name" value="Hemerythrin_metal-bd"/>
</dbReference>
<comment type="caution">
    <text evidence="7">The sequence shown here is derived from an EMBL/GenBank/DDBJ whole genome shotgun (WGS) entry which is preliminary data.</text>
</comment>
<feature type="domain" description="Hemerythrin-like" evidence="5">
    <location>
        <begin position="13"/>
        <end position="123"/>
    </location>
</feature>
<evidence type="ECO:0000313" key="6">
    <source>
        <dbReference type="EMBL" id="KPH50459.1"/>
    </source>
</evidence>
<reference evidence="8 9" key="1">
    <citation type="submission" date="2014-06" db="EMBL/GenBank/DDBJ databases">
        <title>Helicobacter pullorum isolates in fresh chicken meat - phenotypic and genotypic features.</title>
        <authorList>
            <person name="Borges V."/>
            <person name="Santos A."/>
            <person name="Correia C.B."/>
            <person name="Saraiva M."/>
            <person name="Menard A."/>
            <person name="Vieira L."/>
            <person name="Sampaio D.A."/>
            <person name="Gomes J.P."/>
            <person name="Oleastro M."/>
        </authorList>
    </citation>
    <scope>NUCLEOTIDE SEQUENCE [LARGE SCALE GENOMIC DNA]</scope>
    <source>
        <strain evidence="7 9">229334/12</strain>
        <strain evidence="6 8">229336/12</strain>
    </source>
</reference>
<evidence type="ECO:0000313" key="7">
    <source>
        <dbReference type="EMBL" id="KPH55628.1"/>
    </source>
</evidence>
<dbReference type="SUPFAM" id="SSF47188">
    <property type="entry name" value="Hemerythrin-like"/>
    <property type="match status" value="1"/>
</dbReference>
<dbReference type="Proteomes" id="UP000037997">
    <property type="component" value="Unassembled WGS sequence"/>
</dbReference>
<dbReference type="InterPro" id="IPR016131">
    <property type="entry name" value="Haemerythrin_Fe_BS"/>
</dbReference>
<dbReference type="InterPro" id="IPR012312">
    <property type="entry name" value="Hemerythrin-like"/>
</dbReference>
<evidence type="ECO:0000313" key="9">
    <source>
        <dbReference type="Proteomes" id="UP000037997"/>
    </source>
</evidence>
<keyword evidence="3" id="KW-0479">Metal-binding</keyword>
<evidence type="ECO:0000256" key="3">
    <source>
        <dbReference type="ARBA" id="ARBA00022723"/>
    </source>
</evidence>
<protein>
    <recommendedName>
        <fullName evidence="5">Hemerythrin-like domain-containing protein</fullName>
    </recommendedName>
</protein>
<accession>A0A0N0LQS3</accession>
<dbReference type="CDD" id="cd12107">
    <property type="entry name" value="Hemerythrin"/>
    <property type="match status" value="1"/>
</dbReference>
<evidence type="ECO:0000259" key="5">
    <source>
        <dbReference type="Pfam" id="PF01814"/>
    </source>
</evidence>
<dbReference type="RefSeq" id="WP_054198099.1">
    <property type="nucleotide sequence ID" value="NZ_CAKMIM010000003.1"/>
</dbReference>
<keyword evidence="2" id="KW-0813">Transport</keyword>
<dbReference type="Gene3D" id="1.20.120.50">
    <property type="entry name" value="Hemerythrin-like"/>
    <property type="match status" value="1"/>
</dbReference>
<dbReference type="PANTHER" id="PTHR37164:SF1">
    <property type="entry name" value="BACTERIOHEMERYTHRIN"/>
    <property type="match status" value="1"/>
</dbReference>
<keyword evidence="4" id="KW-0408">Iron</keyword>
<dbReference type="InterPro" id="IPR050669">
    <property type="entry name" value="Hemerythrin"/>
</dbReference>
<evidence type="ECO:0000256" key="4">
    <source>
        <dbReference type="ARBA" id="ARBA00023004"/>
    </source>
</evidence>
<organism evidence="7 9">
    <name type="scientific">Helicobacter pullorum</name>
    <dbReference type="NCBI Taxonomy" id="35818"/>
    <lineage>
        <taxon>Bacteria</taxon>
        <taxon>Pseudomonadati</taxon>
        <taxon>Campylobacterota</taxon>
        <taxon>Epsilonproteobacteria</taxon>
        <taxon>Campylobacterales</taxon>
        <taxon>Helicobacteraceae</taxon>
        <taxon>Helicobacter</taxon>
    </lineage>
</organism>
<dbReference type="InterPro" id="IPR035938">
    <property type="entry name" value="Hemerythrin-like_sf"/>
</dbReference>
<comment type="similarity">
    <text evidence="1">Belongs to the hemerythrin family.</text>
</comment>
<dbReference type="EMBL" id="JNOC01000035">
    <property type="protein sequence ID" value="KPH55628.1"/>
    <property type="molecule type" value="Genomic_DNA"/>
</dbReference>
<dbReference type="PROSITE" id="PS00550">
    <property type="entry name" value="HEMERYTHRINS"/>
    <property type="match status" value="1"/>
</dbReference>
<evidence type="ECO:0000313" key="8">
    <source>
        <dbReference type="Proteomes" id="UP000037800"/>
    </source>
</evidence>
<keyword evidence="2" id="KW-0561">Oxygen transport</keyword>
<proteinExistence type="inferred from homology"/>
<dbReference type="Pfam" id="PF01814">
    <property type="entry name" value="Hemerythrin"/>
    <property type="match status" value="1"/>
</dbReference>
<dbReference type="EMBL" id="JNUR01000018">
    <property type="protein sequence ID" value="KPH50459.1"/>
    <property type="molecule type" value="Genomic_DNA"/>
</dbReference>
<dbReference type="NCBIfam" id="TIGR02481">
    <property type="entry name" value="hemeryth_dom"/>
    <property type="match status" value="1"/>
</dbReference>
<evidence type="ECO:0000256" key="2">
    <source>
        <dbReference type="ARBA" id="ARBA00022621"/>
    </source>
</evidence>
<dbReference type="PATRIC" id="fig|35818.10.peg.523"/>
<gene>
    <name evidence="7" type="ORF">HPU229334_07300</name>
    <name evidence="6" type="ORF">HPU229336_02490</name>
</gene>
<sequence length="218" mass="26155">MLEWSNEFSVKNAYLDNQHKQLFQYVADAYNLTKNGVKNKESLLLLINKILEYSKEHFRDEESYMQRINYPLLKKHKESHQKMIATIHKIRANLGDSQKDSIEVYSFLKNWLLKHILQEDKKIEAYRSRLIDINEIPYTLEQQTQILAQTYNVQQEQQHIYICLCPLKEFEVCDTLHKSMQINQTLLRCKTCKQPLVFKDIKLDDEKHFDALAKKYFH</sequence>
<evidence type="ECO:0000256" key="1">
    <source>
        <dbReference type="ARBA" id="ARBA00010587"/>
    </source>
</evidence>
<dbReference type="PANTHER" id="PTHR37164">
    <property type="entry name" value="BACTERIOHEMERYTHRIN"/>
    <property type="match status" value="1"/>
</dbReference>
<dbReference type="GO" id="GO:0046872">
    <property type="term" value="F:metal ion binding"/>
    <property type="evidence" value="ECO:0007669"/>
    <property type="project" value="UniProtKB-KW"/>
</dbReference>